<evidence type="ECO:0000313" key="1">
    <source>
        <dbReference type="EMBL" id="GBN56355.1"/>
    </source>
</evidence>
<proteinExistence type="predicted"/>
<gene>
    <name evidence="1" type="ORF">AVEN_267625_1</name>
</gene>
<sequence>MRGSARLLAEERGVRVWVQKAVRLLDKQGESVWGQWQRNQNNFHIKWNSSYKHSALSLCLYDSRKLTFCNRNKYSQFYYDIPKDVVGHIGTFFMRLPTDVRIDTPKLDCRRGFYALSELQNIG</sequence>
<dbReference type="Proteomes" id="UP000499080">
    <property type="component" value="Unassembled WGS sequence"/>
</dbReference>
<protein>
    <submittedName>
        <fullName evidence="1">Uncharacterized protein</fullName>
    </submittedName>
</protein>
<evidence type="ECO:0000313" key="2">
    <source>
        <dbReference type="Proteomes" id="UP000499080"/>
    </source>
</evidence>
<comment type="caution">
    <text evidence="1">The sequence shown here is derived from an EMBL/GenBank/DDBJ whole genome shotgun (WGS) entry which is preliminary data.</text>
</comment>
<organism evidence="1 2">
    <name type="scientific">Araneus ventricosus</name>
    <name type="common">Orbweaver spider</name>
    <name type="synonym">Epeira ventricosa</name>
    <dbReference type="NCBI Taxonomy" id="182803"/>
    <lineage>
        <taxon>Eukaryota</taxon>
        <taxon>Metazoa</taxon>
        <taxon>Ecdysozoa</taxon>
        <taxon>Arthropoda</taxon>
        <taxon>Chelicerata</taxon>
        <taxon>Arachnida</taxon>
        <taxon>Araneae</taxon>
        <taxon>Araneomorphae</taxon>
        <taxon>Entelegynae</taxon>
        <taxon>Araneoidea</taxon>
        <taxon>Araneidae</taxon>
        <taxon>Araneus</taxon>
    </lineage>
</organism>
<dbReference type="EMBL" id="BGPR01012505">
    <property type="protein sequence ID" value="GBN56355.1"/>
    <property type="molecule type" value="Genomic_DNA"/>
</dbReference>
<reference evidence="1 2" key="1">
    <citation type="journal article" date="2019" name="Sci. Rep.">
        <title>Orb-weaving spider Araneus ventricosus genome elucidates the spidroin gene catalogue.</title>
        <authorList>
            <person name="Kono N."/>
            <person name="Nakamura H."/>
            <person name="Ohtoshi R."/>
            <person name="Moran D.A.P."/>
            <person name="Shinohara A."/>
            <person name="Yoshida Y."/>
            <person name="Fujiwara M."/>
            <person name="Mori M."/>
            <person name="Tomita M."/>
            <person name="Arakawa K."/>
        </authorList>
    </citation>
    <scope>NUCLEOTIDE SEQUENCE [LARGE SCALE GENOMIC DNA]</scope>
</reference>
<dbReference type="AlphaFoldDB" id="A0A4Y2PWT2"/>
<name>A0A4Y2PWT2_ARAVE</name>
<accession>A0A4Y2PWT2</accession>
<keyword evidence="2" id="KW-1185">Reference proteome</keyword>